<dbReference type="EMBL" id="JAQQWI010000014">
    <property type="protein sequence ID" value="KAK8013162.1"/>
    <property type="molecule type" value="Genomic_DNA"/>
</dbReference>
<evidence type="ECO:0000313" key="5">
    <source>
        <dbReference type="Proteomes" id="UP001396898"/>
    </source>
</evidence>
<evidence type="ECO:0000256" key="1">
    <source>
        <dbReference type="ARBA" id="ARBA00022450"/>
    </source>
</evidence>
<evidence type="ECO:0000259" key="3">
    <source>
        <dbReference type="Pfam" id="PF07993"/>
    </source>
</evidence>
<dbReference type="Pfam" id="PF07993">
    <property type="entry name" value="NAD_binding_4"/>
    <property type="match status" value="1"/>
</dbReference>
<keyword evidence="5" id="KW-1185">Reference proteome</keyword>
<protein>
    <submittedName>
        <fullName evidence="4">Lovastatin nonaketide synthase</fullName>
    </submittedName>
</protein>
<organism evidence="4 5">
    <name type="scientific">Apiospora marii</name>
    <dbReference type="NCBI Taxonomy" id="335849"/>
    <lineage>
        <taxon>Eukaryota</taxon>
        <taxon>Fungi</taxon>
        <taxon>Dikarya</taxon>
        <taxon>Ascomycota</taxon>
        <taxon>Pezizomycotina</taxon>
        <taxon>Sordariomycetes</taxon>
        <taxon>Xylariomycetidae</taxon>
        <taxon>Amphisphaeriales</taxon>
        <taxon>Apiosporaceae</taxon>
        <taxon>Apiospora</taxon>
    </lineage>
</organism>
<evidence type="ECO:0000313" key="4">
    <source>
        <dbReference type="EMBL" id="KAK8013162.1"/>
    </source>
</evidence>
<reference evidence="4 5" key="1">
    <citation type="submission" date="2023-01" db="EMBL/GenBank/DDBJ databases">
        <title>Analysis of 21 Apiospora genomes using comparative genomics revels a genus with tremendous synthesis potential of carbohydrate active enzymes and secondary metabolites.</title>
        <authorList>
            <person name="Sorensen T."/>
        </authorList>
    </citation>
    <scope>NUCLEOTIDE SEQUENCE [LARGE SCALE GENOMIC DNA]</scope>
    <source>
        <strain evidence="4 5">CBS 20057</strain>
    </source>
</reference>
<gene>
    <name evidence="4" type="ORF">PG991_009433</name>
</gene>
<keyword evidence="2" id="KW-0597">Phosphoprotein</keyword>
<feature type="domain" description="Thioester reductase (TE)" evidence="3">
    <location>
        <begin position="2"/>
        <end position="208"/>
    </location>
</feature>
<dbReference type="Gene3D" id="3.40.50.720">
    <property type="entry name" value="NAD(P)-binding Rossmann-like Domain"/>
    <property type="match status" value="1"/>
</dbReference>
<dbReference type="PANTHER" id="PTHR44845:SF6">
    <property type="entry name" value="BETA-ALANINE-ACTIVATING ENZYME"/>
    <property type="match status" value="1"/>
</dbReference>
<comment type="caution">
    <text evidence="4">The sequence shown here is derived from an EMBL/GenBank/DDBJ whole genome shotgun (WGS) entry which is preliminary data.</text>
</comment>
<dbReference type="InterPro" id="IPR036291">
    <property type="entry name" value="NAD(P)-bd_dom_sf"/>
</dbReference>
<dbReference type="InterPro" id="IPR013120">
    <property type="entry name" value="FAR_NAD-bd"/>
</dbReference>
<dbReference type="Proteomes" id="UP001396898">
    <property type="component" value="Unassembled WGS sequence"/>
</dbReference>
<keyword evidence="1" id="KW-0596">Phosphopantetheine</keyword>
<evidence type="ECO:0000256" key="2">
    <source>
        <dbReference type="ARBA" id="ARBA00022553"/>
    </source>
</evidence>
<dbReference type="PANTHER" id="PTHR44845">
    <property type="entry name" value="CARRIER DOMAIN-CONTAINING PROTEIN"/>
    <property type="match status" value="1"/>
</dbReference>
<name>A0ABR1RJN0_9PEZI</name>
<sequence length="311" mass="33771">MMQPNFGLSKLTFRELGEAVQSIYYIGNEVSLLQTYTRLKQFNVSPVFDVLRLAEIGDTVSTIHYLSTWSVAHLQSWSASRLGKNAIVTSEEELTGFQPPADDELGYFKTRWVAESLLCQAARRGYPVTISRASAVTATGAATLTRPISRRGGDTGIATDPNLDQFSTGMITQMMETGVVPRLEAAHLGSPSPAFAVDVVPVEYLVSALVALTNKAPQDPGLPPAAEIYHIGNPKPLKLEDLPAVILQARPELKSVRQVTPDEWLRTIEAGGNGLVDKALAVNVQSAVLRGIHKAGPHYVLARRDEDTEDP</sequence>
<proteinExistence type="predicted"/>
<accession>A0ABR1RJN0</accession>
<dbReference type="SUPFAM" id="SSF51735">
    <property type="entry name" value="NAD(P)-binding Rossmann-fold domains"/>
    <property type="match status" value="1"/>
</dbReference>